<dbReference type="PATRIC" id="fig|1447256.3.peg.2569"/>
<evidence type="ECO:0000256" key="1">
    <source>
        <dbReference type="SAM" id="MobiDB-lite"/>
    </source>
</evidence>
<dbReference type="InterPro" id="IPR007372">
    <property type="entry name" value="Lipid/polyisoprenoid-bd_YceI"/>
</dbReference>
<feature type="domain" description="Lipid/polyisoprenoid-binding YceI-like" evidence="3">
    <location>
        <begin position="21"/>
        <end position="180"/>
    </location>
</feature>
<dbReference type="PANTHER" id="PTHR34406:SF1">
    <property type="entry name" value="PROTEIN YCEI"/>
    <property type="match status" value="1"/>
</dbReference>
<evidence type="ECO:0000313" key="4">
    <source>
        <dbReference type="EMBL" id="KLD95835.1"/>
    </source>
</evidence>
<dbReference type="RefSeq" id="WP_046997535.1">
    <property type="nucleotide sequence ID" value="NZ_JAIQ01000175.1"/>
</dbReference>
<evidence type="ECO:0000259" key="3">
    <source>
        <dbReference type="SMART" id="SM00867"/>
    </source>
</evidence>
<dbReference type="Gene3D" id="2.40.128.110">
    <property type="entry name" value="Lipid/polyisoprenoid-binding, YceI-like"/>
    <property type="match status" value="1"/>
</dbReference>
<evidence type="ECO:0000313" key="5">
    <source>
        <dbReference type="Proteomes" id="UP000035514"/>
    </source>
</evidence>
<dbReference type="InterPro" id="IPR036761">
    <property type="entry name" value="TTHA0802/YceI-like_sf"/>
</dbReference>
<comment type="caution">
    <text evidence="4">The sequence shown here is derived from an EMBL/GenBank/DDBJ whole genome shotgun (WGS) entry which is preliminary data.</text>
</comment>
<accession>A0A0G9JNV2</accession>
<feature type="region of interest" description="Disordered" evidence="1">
    <location>
        <begin position="182"/>
        <end position="209"/>
    </location>
</feature>
<dbReference type="Pfam" id="PF04264">
    <property type="entry name" value="YceI"/>
    <property type="match status" value="1"/>
</dbReference>
<name>A0A0G9JNV2_9BACT</name>
<dbReference type="AlphaFoldDB" id="A0A0G9JNV2"/>
<proteinExistence type="predicted"/>
<feature type="chain" id="PRO_5002578389" description="Lipid/polyisoprenoid-binding YceI-like domain-containing protein" evidence="2">
    <location>
        <begin position="20"/>
        <end position="209"/>
    </location>
</feature>
<sequence length="209" mass="23887">MNFLKSTLVSFAVITTLFAGNYAIDTSLSNANFTVKHLKVTNVTGTFNDMSGNFEYDEETNKLKSLKGEIVVSSINTTDEKRDEHLKSEDILNVKKFPKIFFKSTKIEDNVVYGDLTIRNVTKNIKLELENQAFLDKQVIFSMKGETKRSYFDISWDELLETGSIAVSDEIKLTINIKGNLVEEPKPEEKKEDKKKTNKKVTEKKKEIK</sequence>
<feature type="signal peptide" evidence="2">
    <location>
        <begin position="1"/>
        <end position="19"/>
    </location>
</feature>
<dbReference type="SUPFAM" id="SSF101874">
    <property type="entry name" value="YceI-like"/>
    <property type="match status" value="1"/>
</dbReference>
<reference evidence="4 5" key="1">
    <citation type="submission" date="2014-01" db="EMBL/GenBank/DDBJ databases">
        <title>Development of a Comparative Genomic Fingerprinting Assay for High Resolution Genotyping of Arcobacter butzleri.</title>
        <authorList>
            <person name="Webb A.L."/>
            <person name="Inglis G.D."/>
            <person name="Kruczkiewicz P."/>
            <person name="Selinger L.B."/>
            <person name="Taboada E.N."/>
        </authorList>
    </citation>
    <scope>NUCLEOTIDE SEQUENCE [LARGE SCALE GENOMIC DNA]</scope>
    <source>
        <strain evidence="4 5">L348</strain>
    </source>
</reference>
<protein>
    <recommendedName>
        <fullName evidence="3">Lipid/polyisoprenoid-binding YceI-like domain-containing protein</fullName>
    </recommendedName>
</protein>
<dbReference type="PANTHER" id="PTHR34406">
    <property type="entry name" value="PROTEIN YCEI"/>
    <property type="match status" value="1"/>
</dbReference>
<dbReference type="EMBL" id="JAIQ01000175">
    <property type="protein sequence ID" value="KLD95835.1"/>
    <property type="molecule type" value="Genomic_DNA"/>
</dbReference>
<dbReference type="Proteomes" id="UP000035514">
    <property type="component" value="Unassembled WGS sequence"/>
</dbReference>
<keyword evidence="2" id="KW-0732">Signal</keyword>
<organism evidence="4 5">
    <name type="scientific">Aliarcobacter butzleri L348</name>
    <dbReference type="NCBI Taxonomy" id="1447256"/>
    <lineage>
        <taxon>Bacteria</taxon>
        <taxon>Pseudomonadati</taxon>
        <taxon>Campylobacterota</taxon>
        <taxon>Epsilonproteobacteria</taxon>
        <taxon>Campylobacterales</taxon>
        <taxon>Arcobacteraceae</taxon>
        <taxon>Aliarcobacter</taxon>
    </lineage>
</organism>
<evidence type="ECO:0000256" key="2">
    <source>
        <dbReference type="SAM" id="SignalP"/>
    </source>
</evidence>
<dbReference type="SMART" id="SM00867">
    <property type="entry name" value="YceI"/>
    <property type="match status" value="1"/>
</dbReference>
<gene>
    <name evidence="4" type="ORF">AA20_13095</name>
</gene>